<feature type="non-terminal residue" evidence="1">
    <location>
        <position position="77"/>
    </location>
</feature>
<name>X1HAL0_9ZZZZ</name>
<proteinExistence type="predicted"/>
<protein>
    <submittedName>
        <fullName evidence="1">Uncharacterized protein</fullName>
    </submittedName>
</protein>
<sequence>MSLKLMKALYISVLIPFCATVFAQNGDLYMLNKGVPFDVNKIIGKVSRNLSEGNQKADEIIAREGEFLLDSNIVYTP</sequence>
<dbReference type="AlphaFoldDB" id="X1HAL0"/>
<comment type="caution">
    <text evidence="1">The sequence shown here is derived from an EMBL/GenBank/DDBJ whole genome shotgun (WGS) entry which is preliminary data.</text>
</comment>
<accession>X1HAL0</accession>
<evidence type="ECO:0000313" key="1">
    <source>
        <dbReference type="EMBL" id="GAH66417.1"/>
    </source>
</evidence>
<reference evidence="1" key="1">
    <citation type="journal article" date="2014" name="Front. Microbiol.">
        <title>High frequency of phylogenetically diverse reductive dehalogenase-homologous genes in deep subseafloor sedimentary metagenomes.</title>
        <authorList>
            <person name="Kawai M."/>
            <person name="Futagami T."/>
            <person name="Toyoda A."/>
            <person name="Takaki Y."/>
            <person name="Nishi S."/>
            <person name="Hori S."/>
            <person name="Arai W."/>
            <person name="Tsubouchi T."/>
            <person name="Morono Y."/>
            <person name="Uchiyama I."/>
            <person name="Ito T."/>
            <person name="Fujiyama A."/>
            <person name="Inagaki F."/>
            <person name="Takami H."/>
        </authorList>
    </citation>
    <scope>NUCLEOTIDE SEQUENCE</scope>
    <source>
        <strain evidence="1">Expedition CK06-06</strain>
    </source>
</reference>
<organism evidence="1">
    <name type="scientific">marine sediment metagenome</name>
    <dbReference type="NCBI Taxonomy" id="412755"/>
    <lineage>
        <taxon>unclassified sequences</taxon>
        <taxon>metagenomes</taxon>
        <taxon>ecological metagenomes</taxon>
    </lineage>
</organism>
<dbReference type="EMBL" id="BARU01033349">
    <property type="protein sequence ID" value="GAH66417.1"/>
    <property type="molecule type" value="Genomic_DNA"/>
</dbReference>
<gene>
    <name evidence="1" type="ORF">S03H2_52496</name>
</gene>